<accession>A0A1F5QCU5</accession>
<evidence type="ECO:0000313" key="13">
    <source>
        <dbReference type="Proteomes" id="UP000177235"/>
    </source>
</evidence>
<comment type="subcellular location">
    <subcellularLocation>
        <location evidence="1">Membrane</location>
        <topology evidence="1">Multi-pass membrane protein</topology>
    </subcellularLocation>
</comment>
<keyword evidence="7 10" id="KW-0472">Membrane</keyword>
<keyword evidence="4" id="KW-0874">Quinone</keyword>
<reference evidence="12 13" key="1">
    <citation type="journal article" date="2016" name="Nat. Commun.">
        <title>Thousands of microbial genomes shed light on interconnected biogeochemical processes in an aquifer system.</title>
        <authorList>
            <person name="Anantharaman K."/>
            <person name="Brown C.T."/>
            <person name="Hug L.A."/>
            <person name="Sharon I."/>
            <person name="Castelle C.J."/>
            <person name="Probst A.J."/>
            <person name="Thomas B.C."/>
            <person name="Singh A."/>
            <person name="Wilkins M.J."/>
            <person name="Karaoz U."/>
            <person name="Brodie E.L."/>
            <person name="Williams K.H."/>
            <person name="Hubbard S.S."/>
            <person name="Banfield J.F."/>
        </authorList>
    </citation>
    <scope>NUCLEOTIDE SEQUENCE [LARGE SCALE GENOMIC DNA]</scope>
</reference>
<sequence length="272" mass="30803">MTSKQRTIYRFLITSAALLGLVIMSYLTYIHYANTSSFCDISKEVSCDVVTTSLYSEVFGLPVSVLGLGYFLMVLVISLRKMSPDKFRFLFMATAFALVPSLYLSYMEYFVIKSFCILCETSKILMFIILGVSYAAIRDRLQSLGRLLAPIIIGGLVISGITFFIQNGRVISEDYTDFVEHLNRRGWVYYKSYTCSNCKRQEKLLGEAYKGLNAVECHPKGPNGNPQLCLQKNITKTPTWLLEENGKVTVRLEGLQPIEELMKISGYENNKN</sequence>
<evidence type="ECO:0000256" key="7">
    <source>
        <dbReference type="ARBA" id="ARBA00023136"/>
    </source>
</evidence>
<evidence type="ECO:0000256" key="6">
    <source>
        <dbReference type="ARBA" id="ARBA00023002"/>
    </source>
</evidence>
<dbReference type="SMART" id="SM00756">
    <property type="entry name" value="VKc"/>
    <property type="match status" value="1"/>
</dbReference>
<dbReference type="InterPro" id="IPR012932">
    <property type="entry name" value="VKOR"/>
</dbReference>
<dbReference type="GO" id="GO:0016020">
    <property type="term" value="C:membrane"/>
    <property type="evidence" value="ECO:0007669"/>
    <property type="project" value="UniProtKB-SubCell"/>
</dbReference>
<evidence type="ECO:0000313" key="12">
    <source>
        <dbReference type="EMBL" id="OGE99702.1"/>
    </source>
</evidence>
<evidence type="ECO:0000256" key="3">
    <source>
        <dbReference type="ARBA" id="ARBA00022692"/>
    </source>
</evidence>
<evidence type="ECO:0000256" key="5">
    <source>
        <dbReference type="ARBA" id="ARBA00022989"/>
    </source>
</evidence>
<evidence type="ECO:0000256" key="2">
    <source>
        <dbReference type="ARBA" id="ARBA00006214"/>
    </source>
</evidence>
<comment type="similarity">
    <text evidence="2">Belongs to the VKOR family.</text>
</comment>
<feature type="domain" description="Vitamin K epoxide reductase" evidence="11">
    <location>
        <begin position="6"/>
        <end position="137"/>
    </location>
</feature>
<name>A0A1F5QCU5_9BACT</name>
<evidence type="ECO:0000256" key="10">
    <source>
        <dbReference type="SAM" id="Phobius"/>
    </source>
</evidence>
<evidence type="ECO:0000256" key="1">
    <source>
        <dbReference type="ARBA" id="ARBA00004141"/>
    </source>
</evidence>
<organism evidence="12 13">
    <name type="scientific">Candidatus Doudnabacteria bacterium RIFCSPLOWO2_02_FULL_48_13</name>
    <dbReference type="NCBI Taxonomy" id="1817845"/>
    <lineage>
        <taxon>Bacteria</taxon>
        <taxon>Candidatus Doudnaibacteriota</taxon>
    </lineage>
</organism>
<gene>
    <name evidence="12" type="ORF">A3J05_01700</name>
</gene>
<dbReference type="InterPro" id="IPR044698">
    <property type="entry name" value="VKOR/LTO1"/>
</dbReference>
<keyword evidence="6" id="KW-0560">Oxidoreductase</keyword>
<feature type="transmembrane region" description="Helical" evidence="10">
    <location>
        <begin position="112"/>
        <end position="135"/>
    </location>
</feature>
<dbReference type="GO" id="GO:0016491">
    <property type="term" value="F:oxidoreductase activity"/>
    <property type="evidence" value="ECO:0007669"/>
    <property type="project" value="UniProtKB-KW"/>
</dbReference>
<dbReference type="PANTHER" id="PTHR34573">
    <property type="entry name" value="VKC DOMAIN-CONTAINING PROTEIN"/>
    <property type="match status" value="1"/>
</dbReference>
<evidence type="ECO:0000256" key="9">
    <source>
        <dbReference type="ARBA" id="ARBA00023284"/>
    </source>
</evidence>
<dbReference type="InterPro" id="IPR036249">
    <property type="entry name" value="Thioredoxin-like_sf"/>
</dbReference>
<comment type="caution">
    <text evidence="12">The sequence shown here is derived from an EMBL/GenBank/DDBJ whole genome shotgun (WGS) entry which is preliminary data.</text>
</comment>
<dbReference type="Gene3D" id="1.20.1440.130">
    <property type="entry name" value="VKOR domain"/>
    <property type="match status" value="1"/>
</dbReference>
<dbReference type="InterPro" id="IPR038354">
    <property type="entry name" value="VKOR_sf"/>
</dbReference>
<feature type="transmembrane region" description="Helical" evidence="10">
    <location>
        <begin position="89"/>
        <end position="106"/>
    </location>
</feature>
<proteinExistence type="inferred from homology"/>
<feature type="transmembrane region" description="Helical" evidence="10">
    <location>
        <begin position="7"/>
        <end position="27"/>
    </location>
</feature>
<dbReference type="PANTHER" id="PTHR34573:SF1">
    <property type="entry name" value="VITAMIN K EPOXIDE REDUCTASE DOMAIN-CONTAINING PROTEIN"/>
    <property type="match status" value="1"/>
</dbReference>
<evidence type="ECO:0000256" key="4">
    <source>
        <dbReference type="ARBA" id="ARBA00022719"/>
    </source>
</evidence>
<dbReference type="GO" id="GO:0048038">
    <property type="term" value="F:quinone binding"/>
    <property type="evidence" value="ECO:0007669"/>
    <property type="project" value="UniProtKB-KW"/>
</dbReference>
<keyword evidence="3 10" id="KW-0812">Transmembrane</keyword>
<protein>
    <recommendedName>
        <fullName evidence="11">Vitamin K epoxide reductase domain-containing protein</fullName>
    </recommendedName>
</protein>
<keyword evidence="5 10" id="KW-1133">Transmembrane helix</keyword>
<feature type="transmembrane region" description="Helical" evidence="10">
    <location>
        <begin position="58"/>
        <end position="77"/>
    </location>
</feature>
<feature type="transmembrane region" description="Helical" evidence="10">
    <location>
        <begin position="147"/>
        <end position="165"/>
    </location>
</feature>
<dbReference type="AlphaFoldDB" id="A0A1F5QCU5"/>
<keyword evidence="8" id="KW-1015">Disulfide bond</keyword>
<dbReference type="EMBL" id="MFFF01000017">
    <property type="protein sequence ID" value="OGE99702.1"/>
    <property type="molecule type" value="Genomic_DNA"/>
</dbReference>
<dbReference type="CDD" id="cd12916">
    <property type="entry name" value="VKOR_1"/>
    <property type="match status" value="1"/>
</dbReference>
<keyword evidence="9" id="KW-0676">Redox-active center</keyword>
<evidence type="ECO:0000259" key="11">
    <source>
        <dbReference type="SMART" id="SM00756"/>
    </source>
</evidence>
<evidence type="ECO:0000256" key="8">
    <source>
        <dbReference type="ARBA" id="ARBA00023157"/>
    </source>
</evidence>
<dbReference type="SUPFAM" id="SSF52833">
    <property type="entry name" value="Thioredoxin-like"/>
    <property type="match status" value="1"/>
</dbReference>
<dbReference type="Gene3D" id="3.40.30.10">
    <property type="entry name" value="Glutaredoxin"/>
    <property type="match status" value="1"/>
</dbReference>
<dbReference type="Pfam" id="PF07884">
    <property type="entry name" value="VKOR"/>
    <property type="match status" value="1"/>
</dbReference>
<dbReference type="Proteomes" id="UP000177235">
    <property type="component" value="Unassembled WGS sequence"/>
</dbReference>